<evidence type="ECO:0008006" key="3">
    <source>
        <dbReference type="Google" id="ProtNLM"/>
    </source>
</evidence>
<keyword evidence="2" id="KW-1185">Reference proteome</keyword>
<dbReference type="RefSeq" id="WP_303276087.1">
    <property type="nucleotide sequence ID" value="NZ_JAUOEK010000024.1"/>
</dbReference>
<name>A0ABT8W5M7_9FLAO</name>
<comment type="caution">
    <text evidence="1">The sequence shown here is derived from an EMBL/GenBank/DDBJ whole genome shotgun (WGS) entry which is preliminary data.</text>
</comment>
<evidence type="ECO:0000313" key="2">
    <source>
        <dbReference type="Proteomes" id="UP001176883"/>
    </source>
</evidence>
<gene>
    <name evidence="1" type="ORF">Q4Q35_01165</name>
</gene>
<dbReference type="EMBL" id="JAUOEK010000024">
    <property type="protein sequence ID" value="MDO5968406.1"/>
    <property type="molecule type" value="Genomic_DNA"/>
</dbReference>
<sequence length="446" mass="50179">MKKKLNIILLILFIFLGLKLQAQLGFCTGNSGDPIFSEDFGVGYNDEPISSGSTTYNFTTGIPRDGYYKVSSNTNWFGWFNTRDHTPNDKNGRALIVNASTEPGEFFKISVSGLCENTTYEFSSWLINLFPYNHKVCGFFKNESAIPINVTFEIWDSTDTVLIKSGDTGNIKGSYAPNWEQYGLVFQTKLGQTSVILKMRNNSIGGCGNDLAIDDIMFKTCGDSVIIEDASGNKNNISLSNDELPYSTILKAAPDFSVFSTHFYQWQKSENGIDWVNIIGENRSDFSIKKISTLSYYRVLVAEDAINLLNSSCNSTSEIYKVEIPQPKERAKIREKVTRINVIDSIKLKEFKTPSIADFLDENKKVAEVINPKESIKTKKQVTIVMDGHKIINHEVWIDGALGKYVQTSEKIIKQGDINAGAIIEETIYYKTVYGYNSKKRIYNTK</sequence>
<protein>
    <recommendedName>
        <fullName evidence="3">MAM domain-containing protein</fullName>
    </recommendedName>
</protein>
<organism evidence="1 2">
    <name type="scientific">Flavivirga aquimarina</name>
    <dbReference type="NCBI Taxonomy" id="2027862"/>
    <lineage>
        <taxon>Bacteria</taxon>
        <taxon>Pseudomonadati</taxon>
        <taxon>Bacteroidota</taxon>
        <taxon>Flavobacteriia</taxon>
        <taxon>Flavobacteriales</taxon>
        <taxon>Flavobacteriaceae</taxon>
        <taxon>Flavivirga</taxon>
    </lineage>
</organism>
<evidence type="ECO:0000313" key="1">
    <source>
        <dbReference type="EMBL" id="MDO5968406.1"/>
    </source>
</evidence>
<proteinExistence type="predicted"/>
<dbReference type="Proteomes" id="UP001176883">
    <property type="component" value="Unassembled WGS sequence"/>
</dbReference>
<accession>A0ABT8W5M7</accession>
<reference evidence="1" key="1">
    <citation type="submission" date="2023-07" db="EMBL/GenBank/DDBJ databases">
        <title>Two novel species in the genus Flavivirga.</title>
        <authorList>
            <person name="Kwon K."/>
        </authorList>
    </citation>
    <scope>NUCLEOTIDE SEQUENCE</scope>
    <source>
        <strain evidence="1">KCTC 52353</strain>
    </source>
</reference>